<dbReference type="SUPFAM" id="SSF53955">
    <property type="entry name" value="Lysozyme-like"/>
    <property type="match status" value="1"/>
</dbReference>
<keyword evidence="7" id="KW-0378">Hydrolase</keyword>
<feature type="compositionally biased region" description="Low complexity" evidence="14">
    <location>
        <begin position="14"/>
        <end position="28"/>
    </location>
</feature>
<evidence type="ECO:0000256" key="1">
    <source>
        <dbReference type="ARBA" id="ARBA00007090"/>
    </source>
</evidence>
<dbReference type="GO" id="GO:0008360">
    <property type="term" value="P:regulation of cell shape"/>
    <property type="evidence" value="ECO:0007669"/>
    <property type="project" value="UniProtKB-KW"/>
</dbReference>
<dbReference type="GO" id="GO:0071555">
    <property type="term" value="P:cell wall organization"/>
    <property type="evidence" value="ECO:0007669"/>
    <property type="project" value="UniProtKB-KW"/>
</dbReference>
<evidence type="ECO:0000259" key="16">
    <source>
        <dbReference type="Pfam" id="PF00905"/>
    </source>
</evidence>
<keyword evidence="11" id="KW-0961">Cell wall biogenesis/degradation</keyword>
<proteinExistence type="inferred from homology"/>
<name>A0A927EVX4_9ACTN</name>
<keyword evidence="6" id="KW-0808">Transferase</keyword>
<feature type="region of interest" description="Disordered" evidence="14">
    <location>
        <begin position="1"/>
        <end position="44"/>
    </location>
</feature>
<keyword evidence="15" id="KW-1133">Transmembrane helix</keyword>
<feature type="transmembrane region" description="Helical" evidence="15">
    <location>
        <begin position="57"/>
        <end position="79"/>
    </location>
</feature>
<dbReference type="GO" id="GO:0008955">
    <property type="term" value="F:peptidoglycan glycosyltransferase activity"/>
    <property type="evidence" value="ECO:0007669"/>
    <property type="project" value="UniProtKB-EC"/>
</dbReference>
<dbReference type="EMBL" id="JACXYU010000001">
    <property type="protein sequence ID" value="MBD3930895.1"/>
    <property type="molecule type" value="Genomic_DNA"/>
</dbReference>
<accession>A0A927EVX4</accession>
<dbReference type="GO" id="GO:0009002">
    <property type="term" value="F:serine-type D-Ala-D-Ala carboxypeptidase activity"/>
    <property type="evidence" value="ECO:0007669"/>
    <property type="project" value="UniProtKB-EC"/>
</dbReference>
<dbReference type="GO" id="GO:0009252">
    <property type="term" value="P:peptidoglycan biosynthetic process"/>
    <property type="evidence" value="ECO:0007669"/>
    <property type="project" value="UniProtKB-KW"/>
</dbReference>
<comment type="catalytic activity">
    <reaction evidence="13">
        <text>[GlcNAc-(1-&gt;4)-Mur2Ac(oyl-L-Ala-gamma-D-Glu-L-Lys-D-Ala-D-Ala)](n)-di-trans,octa-cis-undecaprenyl diphosphate + beta-D-GlcNAc-(1-&gt;4)-Mur2Ac(oyl-L-Ala-gamma-D-Glu-L-Lys-D-Ala-D-Ala)-di-trans,octa-cis-undecaprenyl diphosphate = [GlcNAc-(1-&gt;4)-Mur2Ac(oyl-L-Ala-gamma-D-Glu-L-Lys-D-Ala-D-Ala)](n+1)-di-trans,octa-cis-undecaprenyl diphosphate + di-trans,octa-cis-undecaprenyl diphosphate + H(+)</text>
        <dbReference type="Rhea" id="RHEA:23708"/>
        <dbReference type="Rhea" id="RHEA-COMP:9602"/>
        <dbReference type="Rhea" id="RHEA-COMP:9603"/>
        <dbReference type="ChEBI" id="CHEBI:15378"/>
        <dbReference type="ChEBI" id="CHEBI:58405"/>
        <dbReference type="ChEBI" id="CHEBI:60033"/>
        <dbReference type="ChEBI" id="CHEBI:78435"/>
        <dbReference type="EC" id="2.4.99.28"/>
    </reaction>
</comment>
<dbReference type="InterPro" id="IPR023346">
    <property type="entry name" value="Lysozyme-like_dom_sf"/>
</dbReference>
<evidence type="ECO:0000313" key="19">
    <source>
        <dbReference type="Proteomes" id="UP000632289"/>
    </source>
</evidence>
<dbReference type="Proteomes" id="UP000632289">
    <property type="component" value="Unassembled WGS sequence"/>
</dbReference>
<dbReference type="GO" id="GO:0006508">
    <property type="term" value="P:proteolysis"/>
    <property type="evidence" value="ECO:0007669"/>
    <property type="project" value="UniProtKB-KW"/>
</dbReference>
<dbReference type="Gene3D" id="1.10.3810.10">
    <property type="entry name" value="Biosynthetic peptidoglycan transglycosylase-like"/>
    <property type="match status" value="1"/>
</dbReference>
<comment type="similarity">
    <text evidence="1">In the C-terminal section; belongs to the transpeptidase family.</text>
</comment>
<evidence type="ECO:0000256" key="11">
    <source>
        <dbReference type="ARBA" id="ARBA00023316"/>
    </source>
</evidence>
<dbReference type="InterPro" id="IPR001264">
    <property type="entry name" value="Glyco_trans_51"/>
</dbReference>
<keyword evidence="5" id="KW-0328">Glycosyltransferase</keyword>
<evidence type="ECO:0000256" key="9">
    <source>
        <dbReference type="ARBA" id="ARBA00022984"/>
    </source>
</evidence>
<keyword evidence="15" id="KW-0812">Transmembrane</keyword>
<evidence type="ECO:0000256" key="2">
    <source>
        <dbReference type="ARBA" id="ARBA00007739"/>
    </source>
</evidence>
<dbReference type="GO" id="GO:0008658">
    <property type="term" value="F:penicillin binding"/>
    <property type="evidence" value="ECO:0007669"/>
    <property type="project" value="InterPro"/>
</dbReference>
<comment type="similarity">
    <text evidence="2">In the N-terminal section; belongs to the glycosyltransferase 51 family.</text>
</comment>
<evidence type="ECO:0000256" key="7">
    <source>
        <dbReference type="ARBA" id="ARBA00022801"/>
    </source>
</evidence>
<keyword evidence="4" id="KW-0645">Protease</keyword>
<protein>
    <submittedName>
        <fullName evidence="18">Penicillin-binding protein</fullName>
    </submittedName>
</protein>
<dbReference type="InterPro" id="IPR001460">
    <property type="entry name" value="PCN-bd_Tpept"/>
</dbReference>
<evidence type="ECO:0000256" key="10">
    <source>
        <dbReference type="ARBA" id="ARBA00023268"/>
    </source>
</evidence>
<dbReference type="FunFam" id="1.10.3810.10:FF:000001">
    <property type="entry name" value="Penicillin-binding protein 1A"/>
    <property type="match status" value="1"/>
</dbReference>
<evidence type="ECO:0000259" key="17">
    <source>
        <dbReference type="Pfam" id="PF00912"/>
    </source>
</evidence>
<evidence type="ECO:0000256" key="6">
    <source>
        <dbReference type="ARBA" id="ARBA00022679"/>
    </source>
</evidence>
<evidence type="ECO:0000256" key="4">
    <source>
        <dbReference type="ARBA" id="ARBA00022670"/>
    </source>
</evidence>
<evidence type="ECO:0000256" key="13">
    <source>
        <dbReference type="ARBA" id="ARBA00049902"/>
    </source>
</evidence>
<keyword evidence="15" id="KW-0472">Membrane</keyword>
<evidence type="ECO:0000313" key="18">
    <source>
        <dbReference type="EMBL" id="MBD3930895.1"/>
    </source>
</evidence>
<comment type="catalytic activity">
    <reaction evidence="12">
        <text>Preferential cleavage: (Ac)2-L-Lys-D-Ala-|-D-Ala. Also transpeptidation of peptidyl-alanyl moieties that are N-acyl substituents of D-alanine.</text>
        <dbReference type="EC" id="3.4.16.4"/>
    </reaction>
</comment>
<evidence type="ECO:0000256" key="15">
    <source>
        <dbReference type="SAM" id="Phobius"/>
    </source>
</evidence>
<keyword evidence="19" id="KW-1185">Reference proteome</keyword>
<sequence length="753" mass="79081">MSDEPTRGDDATPGDDAPGPAHGTGPADEAAAPTASGERRTRRRTGWRRLLPTWRMLVGAFLVSVVLAAGALVLGYLLVPIPEPNRAATAQSNVYLYSDGTLLAKDGDVNRENVTLAQVPKDTQHAMLAAEDRDFYHESGVDPTAMVRAGWNMLRGEGTQSGSTITQQYVKNYYLSQERTLTRKAEEFIIAMKLDQEVGKSDILAGYLNTSYFGRNAYGIQAAAHAYYDKDASDLTTAEGAYLAALVNSPSRYDVIANPDNEPRAVARWNYVLDGMVGEGWLTESRRAAMEFPTPRAIEPPMALSGQRGYLLEAVRDYLDSHGIVSTSRLSGGGFRITTTLDKDRQEALVQAVEEQLQSNLSEDREVDAYVRAGGTSIEVATGDVVAMYGGVDYTEQYTNNATRTDYQAASTFKPFVYASAIANKSRTQKGEAIGPSSVYDGTSKREVVNDGHAIGYNPQNEGDRSFDDIPVSEAMDQSVNAVFAQMGVDVGPDNVRETLVNAGIPEDTPALRDAGASISLGTATPSTLHLAQAYATLAHHGERVDHRLVTEVTRGKEEIKVPEVDGVQAVPRVAADAATALLRGVVEGGTGTAAQSAGRPAAGKTGTAEKDRAAWFAGYTPELATVVAVMGQDPETGAQKALHGAAGLAKISGSGFPARIWGQYTAAALAGEPVRAFELSPKVPKPSPLPSDGASGSPEEDGGDDGEDGGEPSDTGPTAVRGDGSPDGTGDGGGASSGDGPGDAADGAESDG</sequence>
<dbReference type="Pfam" id="PF00912">
    <property type="entry name" value="Transgly"/>
    <property type="match status" value="1"/>
</dbReference>
<dbReference type="SUPFAM" id="SSF56601">
    <property type="entry name" value="beta-lactamase/transpeptidase-like"/>
    <property type="match status" value="1"/>
</dbReference>
<feature type="domain" description="Glycosyl transferase family 51" evidence="17">
    <location>
        <begin position="104"/>
        <end position="276"/>
    </location>
</feature>
<gene>
    <name evidence="18" type="ORF">IF129_04865</name>
</gene>
<feature type="compositionally biased region" description="Gly residues" evidence="14">
    <location>
        <begin position="726"/>
        <end position="742"/>
    </location>
</feature>
<feature type="domain" description="Penicillin-binding protein transpeptidase" evidence="16">
    <location>
        <begin position="379"/>
        <end position="637"/>
    </location>
</feature>
<keyword evidence="10" id="KW-0511">Multifunctional enzyme</keyword>
<comment type="caution">
    <text evidence="18">The sequence shown here is derived from an EMBL/GenBank/DDBJ whole genome shotgun (WGS) entry which is preliminary data.</text>
</comment>
<dbReference type="GO" id="GO:0030288">
    <property type="term" value="C:outer membrane-bounded periplasmic space"/>
    <property type="evidence" value="ECO:0007669"/>
    <property type="project" value="TreeGrafter"/>
</dbReference>
<feature type="compositionally biased region" description="Low complexity" evidence="14">
    <location>
        <begin position="713"/>
        <end position="725"/>
    </location>
</feature>
<feature type="region of interest" description="Disordered" evidence="14">
    <location>
        <begin position="680"/>
        <end position="753"/>
    </location>
</feature>
<dbReference type="AlphaFoldDB" id="A0A927EVX4"/>
<dbReference type="Gene3D" id="3.40.710.10">
    <property type="entry name" value="DD-peptidase/beta-lactamase superfamily"/>
    <property type="match status" value="1"/>
</dbReference>
<dbReference type="InterPro" id="IPR050396">
    <property type="entry name" value="Glycosyltr_51/Transpeptidase"/>
</dbReference>
<dbReference type="PANTHER" id="PTHR32282:SF34">
    <property type="entry name" value="PENICILLIN-BINDING PROTEIN 1A"/>
    <property type="match status" value="1"/>
</dbReference>
<dbReference type="RefSeq" id="WP_191208112.1">
    <property type="nucleotide sequence ID" value="NZ_BAABKL010000039.1"/>
</dbReference>
<evidence type="ECO:0000256" key="5">
    <source>
        <dbReference type="ARBA" id="ARBA00022676"/>
    </source>
</evidence>
<keyword evidence="9" id="KW-0573">Peptidoglycan synthesis</keyword>
<keyword evidence="3" id="KW-0121">Carboxypeptidase</keyword>
<evidence type="ECO:0000256" key="12">
    <source>
        <dbReference type="ARBA" id="ARBA00034000"/>
    </source>
</evidence>
<feature type="compositionally biased region" description="Acidic residues" evidence="14">
    <location>
        <begin position="699"/>
        <end position="712"/>
    </location>
</feature>
<evidence type="ECO:0000256" key="14">
    <source>
        <dbReference type="SAM" id="MobiDB-lite"/>
    </source>
</evidence>
<dbReference type="Pfam" id="PF00905">
    <property type="entry name" value="Transpeptidase"/>
    <property type="match status" value="1"/>
</dbReference>
<dbReference type="InterPro" id="IPR036950">
    <property type="entry name" value="PBP_transglycosylase"/>
</dbReference>
<reference evidence="18" key="1">
    <citation type="submission" date="2020-09" db="EMBL/GenBank/DDBJ databases">
        <title>Secondary metabolite and genome analysis of marine Streptomyces chumphonensis KK1-2T.</title>
        <authorList>
            <person name="Phongsopitanun W."/>
            <person name="Kanchanasin P."/>
            <person name="Pittayakhajonwut P."/>
            <person name="Suwanborirux K."/>
            <person name="Tanasupawat S."/>
        </authorList>
    </citation>
    <scope>NUCLEOTIDE SEQUENCE</scope>
    <source>
        <strain evidence="18">KK1-2</strain>
    </source>
</reference>
<evidence type="ECO:0000256" key="8">
    <source>
        <dbReference type="ARBA" id="ARBA00022960"/>
    </source>
</evidence>
<keyword evidence="8" id="KW-0133">Cell shape</keyword>
<feature type="compositionally biased region" description="Basic and acidic residues" evidence="14">
    <location>
        <begin position="1"/>
        <end position="10"/>
    </location>
</feature>
<evidence type="ECO:0000256" key="3">
    <source>
        <dbReference type="ARBA" id="ARBA00022645"/>
    </source>
</evidence>
<dbReference type="PANTHER" id="PTHR32282">
    <property type="entry name" value="BINDING PROTEIN TRANSPEPTIDASE, PUTATIVE-RELATED"/>
    <property type="match status" value="1"/>
</dbReference>
<dbReference type="InterPro" id="IPR012338">
    <property type="entry name" value="Beta-lactam/transpept-like"/>
</dbReference>
<organism evidence="18 19">
    <name type="scientific">Streptomyces chumphonensis</name>
    <dbReference type="NCBI Taxonomy" id="1214925"/>
    <lineage>
        <taxon>Bacteria</taxon>
        <taxon>Bacillati</taxon>
        <taxon>Actinomycetota</taxon>
        <taxon>Actinomycetes</taxon>
        <taxon>Kitasatosporales</taxon>
        <taxon>Streptomycetaceae</taxon>
        <taxon>Streptomyces</taxon>
    </lineage>
</organism>